<dbReference type="AlphaFoldDB" id="A0AAD4QEW9"/>
<dbReference type="EMBL" id="JAKELL010000015">
    <property type="protein sequence ID" value="KAH8994206.1"/>
    <property type="molecule type" value="Genomic_DNA"/>
</dbReference>
<reference evidence="1" key="1">
    <citation type="submission" date="2022-01" db="EMBL/GenBank/DDBJ databases">
        <title>Comparative genomics reveals a dynamic genome evolution in the ectomycorrhizal milk-cap (Lactarius) mushrooms.</title>
        <authorList>
            <consortium name="DOE Joint Genome Institute"/>
            <person name="Lebreton A."/>
            <person name="Tang N."/>
            <person name="Kuo A."/>
            <person name="LaButti K."/>
            <person name="Drula E."/>
            <person name="Barry K."/>
            <person name="Clum A."/>
            <person name="Lipzen A."/>
            <person name="Mousain D."/>
            <person name="Ng V."/>
            <person name="Wang R."/>
            <person name="Wang X."/>
            <person name="Dai Y."/>
            <person name="Henrissat B."/>
            <person name="Grigoriev I.V."/>
            <person name="Guerin-Laguette A."/>
            <person name="Yu F."/>
            <person name="Martin F.M."/>
        </authorList>
    </citation>
    <scope>NUCLEOTIDE SEQUENCE</scope>
    <source>
        <strain evidence="1">QP</strain>
    </source>
</reference>
<accession>A0AAD4QEW9</accession>
<evidence type="ECO:0000313" key="1">
    <source>
        <dbReference type="EMBL" id="KAH8994206.1"/>
    </source>
</evidence>
<evidence type="ECO:0000313" key="2">
    <source>
        <dbReference type="Proteomes" id="UP001201163"/>
    </source>
</evidence>
<comment type="caution">
    <text evidence="1">The sequence shown here is derived from an EMBL/GenBank/DDBJ whole genome shotgun (WGS) entry which is preliminary data.</text>
</comment>
<protein>
    <submittedName>
        <fullName evidence="1">Uncharacterized protein</fullName>
    </submittedName>
</protein>
<sequence>MARIPPLALRTNGSFTGLSHYSTTPARGTVDSTYYAHYTLHSGGKLEPKSQVAQPQRHEQQCPTISNVYFFVANATGYTSLDVSLADLPLTNITGTISGPLNVQYYVPIPAPNTSAIGAGGGAVFVASGLDTSFTVTSTPAPANLTAQERRGRGPVLRCGVVV</sequence>
<organism evidence="1 2">
    <name type="scientific">Lactarius akahatsu</name>
    <dbReference type="NCBI Taxonomy" id="416441"/>
    <lineage>
        <taxon>Eukaryota</taxon>
        <taxon>Fungi</taxon>
        <taxon>Dikarya</taxon>
        <taxon>Basidiomycota</taxon>
        <taxon>Agaricomycotina</taxon>
        <taxon>Agaricomycetes</taxon>
        <taxon>Russulales</taxon>
        <taxon>Russulaceae</taxon>
        <taxon>Lactarius</taxon>
    </lineage>
</organism>
<gene>
    <name evidence="1" type="ORF">EDB92DRAFT_1944037</name>
</gene>
<proteinExistence type="predicted"/>
<dbReference type="Proteomes" id="UP001201163">
    <property type="component" value="Unassembled WGS sequence"/>
</dbReference>
<name>A0AAD4QEW9_9AGAM</name>
<keyword evidence="2" id="KW-1185">Reference proteome</keyword>